<accession>A0ABP7AJD4</accession>
<dbReference type="Gene3D" id="2.60.20.10">
    <property type="entry name" value="Crystallins"/>
    <property type="match status" value="1"/>
</dbReference>
<organism evidence="2 3">
    <name type="scientific">Kineosporia mesophila</name>
    <dbReference type="NCBI Taxonomy" id="566012"/>
    <lineage>
        <taxon>Bacteria</taxon>
        <taxon>Bacillati</taxon>
        <taxon>Actinomycetota</taxon>
        <taxon>Actinomycetes</taxon>
        <taxon>Kineosporiales</taxon>
        <taxon>Kineosporiaceae</taxon>
        <taxon>Kineosporia</taxon>
    </lineage>
</organism>
<keyword evidence="3" id="KW-1185">Reference proteome</keyword>
<sequence>MQVSMRRIAALSAALLSATAIGTTALAGSASAAASSYSQCGSGKFCVWTEADGGGTYRYTTEDIKQLGSVLDNNIESIWNRTGSNVAIYTGANFTDRCSTIGSGTKRNLAGTAVNSVTSIDVNAAC</sequence>
<protein>
    <recommendedName>
        <fullName evidence="4">Peptidase inhibitor family I36</fullName>
    </recommendedName>
</protein>
<reference evidence="3" key="1">
    <citation type="journal article" date="2019" name="Int. J. Syst. Evol. Microbiol.">
        <title>The Global Catalogue of Microorganisms (GCM) 10K type strain sequencing project: providing services to taxonomists for standard genome sequencing and annotation.</title>
        <authorList>
            <consortium name="The Broad Institute Genomics Platform"/>
            <consortium name="The Broad Institute Genome Sequencing Center for Infectious Disease"/>
            <person name="Wu L."/>
            <person name="Ma J."/>
        </authorList>
    </citation>
    <scope>NUCLEOTIDE SEQUENCE [LARGE SCALE GENOMIC DNA]</scope>
    <source>
        <strain evidence="3">JCM 16902</strain>
    </source>
</reference>
<comment type="caution">
    <text evidence="2">The sequence shown here is derived from an EMBL/GenBank/DDBJ whole genome shotgun (WGS) entry which is preliminary data.</text>
</comment>
<keyword evidence="1" id="KW-0732">Signal</keyword>
<dbReference type="RefSeq" id="WP_231485710.1">
    <property type="nucleotide sequence ID" value="NZ_BAAAZO010000012.1"/>
</dbReference>
<name>A0ABP7AJD4_9ACTN</name>
<dbReference type="Proteomes" id="UP001501074">
    <property type="component" value="Unassembled WGS sequence"/>
</dbReference>
<proteinExistence type="predicted"/>
<evidence type="ECO:0000256" key="1">
    <source>
        <dbReference type="SAM" id="SignalP"/>
    </source>
</evidence>
<gene>
    <name evidence="2" type="ORF">GCM10022223_60340</name>
</gene>
<dbReference type="Pfam" id="PF03995">
    <property type="entry name" value="Inhibitor_I36"/>
    <property type="match status" value="1"/>
</dbReference>
<dbReference type="SUPFAM" id="SSF49695">
    <property type="entry name" value="gamma-Crystallin-like"/>
    <property type="match status" value="1"/>
</dbReference>
<dbReference type="InterPro" id="IPR011024">
    <property type="entry name" value="G_crystallin-like"/>
</dbReference>
<evidence type="ECO:0000313" key="3">
    <source>
        <dbReference type="Proteomes" id="UP001501074"/>
    </source>
</evidence>
<dbReference type="EMBL" id="BAAAZO010000012">
    <property type="protein sequence ID" value="GAA3633955.1"/>
    <property type="molecule type" value="Genomic_DNA"/>
</dbReference>
<feature type="signal peptide" evidence="1">
    <location>
        <begin position="1"/>
        <end position="27"/>
    </location>
</feature>
<evidence type="ECO:0008006" key="4">
    <source>
        <dbReference type="Google" id="ProtNLM"/>
    </source>
</evidence>
<evidence type="ECO:0000313" key="2">
    <source>
        <dbReference type="EMBL" id="GAA3633955.1"/>
    </source>
</evidence>
<feature type="chain" id="PRO_5046968663" description="Peptidase inhibitor family I36" evidence="1">
    <location>
        <begin position="28"/>
        <end position="126"/>
    </location>
</feature>